<dbReference type="AlphaFoldDB" id="A0A5J4RJS0"/>
<proteinExistence type="predicted"/>
<comment type="caution">
    <text evidence="2">The sequence shown here is derived from an EMBL/GenBank/DDBJ whole genome shotgun (WGS) entry which is preliminary data.</text>
</comment>
<organism evidence="2">
    <name type="scientific">termite gut metagenome</name>
    <dbReference type="NCBI Taxonomy" id="433724"/>
    <lineage>
        <taxon>unclassified sequences</taxon>
        <taxon>metagenomes</taxon>
        <taxon>organismal metagenomes</taxon>
    </lineage>
</organism>
<feature type="region of interest" description="Disordered" evidence="1">
    <location>
        <begin position="63"/>
        <end position="83"/>
    </location>
</feature>
<name>A0A5J4RJS0_9ZZZZ</name>
<sequence length="114" mass="13306">MTSLEIKDKRSANKTKLKELLALVKTEKRELTETEQAEFDALKAENETLATKLAELEEKLLQYEEETEENEKEEKSKTRSMKKDKKVEFRLLNAINKIANNKPLSDTEQAYIEE</sequence>
<evidence type="ECO:0000313" key="2">
    <source>
        <dbReference type="EMBL" id="KAA6333333.1"/>
    </source>
</evidence>
<evidence type="ECO:0000256" key="1">
    <source>
        <dbReference type="SAM" id="MobiDB-lite"/>
    </source>
</evidence>
<accession>A0A5J4RJS0</accession>
<feature type="non-terminal residue" evidence="2">
    <location>
        <position position="114"/>
    </location>
</feature>
<gene>
    <name evidence="2" type="ORF">EZS27_018246</name>
</gene>
<reference evidence="2" key="1">
    <citation type="submission" date="2019-03" db="EMBL/GenBank/DDBJ databases">
        <title>Single cell metagenomics reveals metabolic interactions within the superorganism composed of flagellate Streblomastix strix and complex community of Bacteroidetes bacteria on its surface.</title>
        <authorList>
            <person name="Treitli S.C."/>
            <person name="Kolisko M."/>
            <person name="Husnik F."/>
            <person name="Keeling P."/>
            <person name="Hampl V."/>
        </authorList>
    </citation>
    <scope>NUCLEOTIDE SEQUENCE</scope>
    <source>
        <strain evidence="2">STM</strain>
    </source>
</reference>
<protein>
    <submittedName>
        <fullName evidence="2">Uncharacterized protein</fullName>
    </submittedName>
</protein>
<dbReference type="EMBL" id="SNRY01001126">
    <property type="protein sequence ID" value="KAA6333333.1"/>
    <property type="molecule type" value="Genomic_DNA"/>
</dbReference>